<gene>
    <name evidence="2" type="ORF">Van01_23820</name>
</gene>
<name>A0ABQ4HU23_9ACTN</name>
<proteinExistence type="predicted"/>
<evidence type="ECO:0000313" key="3">
    <source>
        <dbReference type="Proteomes" id="UP000647017"/>
    </source>
</evidence>
<dbReference type="InterPro" id="IPR041657">
    <property type="entry name" value="HTH_17"/>
</dbReference>
<dbReference type="EMBL" id="BOOZ01000011">
    <property type="protein sequence ID" value="GIJ09168.1"/>
    <property type="molecule type" value="Genomic_DNA"/>
</dbReference>
<comment type="caution">
    <text evidence="2">The sequence shown here is derived from an EMBL/GenBank/DDBJ whole genome shotgun (WGS) entry which is preliminary data.</text>
</comment>
<dbReference type="Proteomes" id="UP000647017">
    <property type="component" value="Unassembled WGS sequence"/>
</dbReference>
<protein>
    <recommendedName>
        <fullName evidence="1">Helix-turn-helix domain-containing protein</fullName>
    </recommendedName>
</protein>
<feature type="domain" description="Helix-turn-helix" evidence="1">
    <location>
        <begin position="23"/>
        <end position="68"/>
    </location>
</feature>
<evidence type="ECO:0000313" key="2">
    <source>
        <dbReference type="EMBL" id="GIJ09168.1"/>
    </source>
</evidence>
<reference evidence="2 3" key="1">
    <citation type="submission" date="2021-01" db="EMBL/GenBank/DDBJ databases">
        <title>Whole genome shotgun sequence of Verrucosispora andamanensis NBRC 109075.</title>
        <authorList>
            <person name="Komaki H."/>
            <person name="Tamura T."/>
        </authorList>
    </citation>
    <scope>NUCLEOTIDE SEQUENCE [LARGE SCALE GENOMIC DNA]</scope>
    <source>
        <strain evidence="2 3">NBRC 109075</strain>
    </source>
</reference>
<keyword evidence="3" id="KW-1185">Reference proteome</keyword>
<dbReference type="Pfam" id="PF12728">
    <property type="entry name" value="HTH_17"/>
    <property type="match status" value="1"/>
</dbReference>
<accession>A0ABQ4HU23</accession>
<evidence type="ECO:0000259" key="1">
    <source>
        <dbReference type="Pfam" id="PF12728"/>
    </source>
</evidence>
<sequence>MSTTIDSTWTIEAVRALGLTTDVETAGAILGIGRSKAYALAKRGQFPVRVLRVGRNYVVPVPAILELLGVRAVT</sequence>
<organism evidence="2 3">
    <name type="scientific">Micromonospora andamanensis</name>
    <dbReference type="NCBI Taxonomy" id="1287068"/>
    <lineage>
        <taxon>Bacteria</taxon>
        <taxon>Bacillati</taxon>
        <taxon>Actinomycetota</taxon>
        <taxon>Actinomycetes</taxon>
        <taxon>Micromonosporales</taxon>
        <taxon>Micromonosporaceae</taxon>
        <taxon>Micromonospora</taxon>
    </lineage>
</organism>